<accession>A0A9N9RQ96</accession>
<organism evidence="2 3">
    <name type="scientific">Chironomus riparius</name>
    <dbReference type="NCBI Taxonomy" id="315576"/>
    <lineage>
        <taxon>Eukaryota</taxon>
        <taxon>Metazoa</taxon>
        <taxon>Ecdysozoa</taxon>
        <taxon>Arthropoda</taxon>
        <taxon>Hexapoda</taxon>
        <taxon>Insecta</taxon>
        <taxon>Pterygota</taxon>
        <taxon>Neoptera</taxon>
        <taxon>Endopterygota</taxon>
        <taxon>Diptera</taxon>
        <taxon>Nematocera</taxon>
        <taxon>Chironomoidea</taxon>
        <taxon>Chironomidae</taxon>
        <taxon>Chironominae</taxon>
        <taxon>Chironomus</taxon>
    </lineage>
</organism>
<gene>
    <name evidence="2" type="ORF">CHIRRI_LOCUS4131</name>
</gene>
<reference evidence="2" key="2">
    <citation type="submission" date="2022-10" db="EMBL/GenBank/DDBJ databases">
        <authorList>
            <consortium name="ENA_rothamsted_submissions"/>
            <consortium name="culmorum"/>
            <person name="King R."/>
        </authorList>
    </citation>
    <scope>NUCLEOTIDE SEQUENCE</scope>
</reference>
<dbReference type="OrthoDB" id="6054366at2759"/>
<evidence type="ECO:0000313" key="3">
    <source>
        <dbReference type="Proteomes" id="UP001153620"/>
    </source>
</evidence>
<feature type="domain" description="SET" evidence="1">
    <location>
        <begin position="140"/>
        <end position="392"/>
    </location>
</feature>
<dbReference type="InterPro" id="IPR011990">
    <property type="entry name" value="TPR-like_helical_dom_sf"/>
</dbReference>
<dbReference type="PANTHER" id="PTHR47111:SF1">
    <property type="entry name" value="SET AND MYND DOMAIN-CONTAINING PROTEIN 4"/>
    <property type="match status" value="1"/>
</dbReference>
<dbReference type="SUPFAM" id="SSF82199">
    <property type="entry name" value="SET domain"/>
    <property type="match status" value="1"/>
</dbReference>
<name>A0A9N9RQ96_9DIPT</name>
<dbReference type="Pfam" id="PF00856">
    <property type="entry name" value="SET"/>
    <property type="match status" value="1"/>
</dbReference>
<keyword evidence="3" id="KW-1185">Reference proteome</keyword>
<dbReference type="GO" id="GO:0008757">
    <property type="term" value="F:S-adenosylmethionine-dependent methyltransferase activity"/>
    <property type="evidence" value="ECO:0007669"/>
    <property type="project" value="UniProtKB-ARBA"/>
</dbReference>
<dbReference type="InterPro" id="IPR001214">
    <property type="entry name" value="SET_dom"/>
</dbReference>
<dbReference type="Proteomes" id="UP001153620">
    <property type="component" value="Chromosome 1"/>
</dbReference>
<dbReference type="SUPFAM" id="SSF48452">
    <property type="entry name" value="TPR-like"/>
    <property type="match status" value="1"/>
</dbReference>
<evidence type="ECO:0000259" key="1">
    <source>
        <dbReference type="PROSITE" id="PS50280"/>
    </source>
</evidence>
<dbReference type="PROSITE" id="PS50280">
    <property type="entry name" value="SET"/>
    <property type="match status" value="1"/>
</dbReference>
<dbReference type="EMBL" id="OU895877">
    <property type="protein sequence ID" value="CAG9801197.1"/>
    <property type="molecule type" value="Genomic_DNA"/>
</dbReference>
<dbReference type="Gene3D" id="1.10.220.160">
    <property type="match status" value="1"/>
</dbReference>
<dbReference type="Gene3D" id="2.170.270.10">
    <property type="entry name" value="SET domain"/>
    <property type="match status" value="1"/>
</dbReference>
<sequence length="473" mass="54523">MVFNTSPKYDERTAPKSDIKSIEFRNLGNQEYSSKYFDTFKTLRYYNMSIAYAESKEQAALGYANRSAAYFENQNYEECLQNIQLARNNNYQADKMSKLDEREAKCRKLLADQVVDPKKNLWKVFELSYPANKRIPFIADCVELKQKSVGRGLFATRDLKPGDVISNEESVVYFLRAESYYERCFNCYKANALNLIPCDNSASIMFCSEKCKKDVYRKTIDMDLIMCDDIKLLSELVAVFGNVEKFTKHAVNIGGLKTIFDYDLSNAEDLDYKKNLMTCLLSSAMKFDKSPHHYCSIPSNIKHYVPLKLADHLIDIFNTNSRIEPFLANIHQAQRDIRYTRISPYDPSIPLFAALINRGRSGNVFSVLPGNKVVVIVMKPIKEGREILFSDNDHFEMHGYGPTFDYENLGIMDFEWNSLDDFSEARKYLGKEWKYLKSGCKGPSIDCYPTEAINVMREIATCCTFDRTENLCC</sequence>
<evidence type="ECO:0000313" key="2">
    <source>
        <dbReference type="EMBL" id="CAG9801197.1"/>
    </source>
</evidence>
<dbReference type="Gene3D" id="6.10.140.2220">
    <property type="match status" value="1"/>
</dbReference>
<proteinExistence type="predicted"/>
<dbReference type="GO" id="GO:0008170">
    <property type="term" value="F:N-methyltransferase activity"/>
    <property type="evidence" value="ECO:0007669"/>
    <property type="project" value="UniProtKB-ARBA"/>
</dbReference>
<reference evidence="2" key="1">
    <citation type="submission" date="2022-01" db="EMBL/GenBank/DDBJ databases">
        <authorList>
            <person name="King R."/>
        </authorList>
    </citation>
    <scope>NUCLEOTIDE SEQUENCE</scope>
</reference>
<dbReference type="AlphaFoldDB" id="A0A9N9RQ96"/>
<dbReference type="PANTHER" id="PTHR47111">
    <property type="entry name" value="BCDNA.LD29892"/>
    <property type="match status" value="1"/>
</dbReference>
<dbReference type="GO" id="GO:0008276">
    <property type="term" value="F:protein methyltransferase activity"/>
    <property type="evidence" value="ECO:0007669"/>
    <property type="project" value="UniProtKB-ARBA"/>
</dbReference>
<dbReference type="InterPro" id="IPR046341">
    <property type="entry name" value="SET_dom_sf"/>
</dbReference>
<protein>
    <recommendedName>
        <fullName evidence="1">SET domain-containing protein</fullName>
    </recommendedName>
</protein>